<dbReference type="GO" id="GO:0016740">
    <property type="term" value="F:transferase activity"/>
    <property type="evidence" value="ECO:0007669"/>
    <property type="project" value="UniProtKB-KW"/>
</dbReference>
<reference evidence="2 3" key="1">
    <citation type="submission" date="2016-02" db="EMBL/GenBank/DDBJ databases">
        <title>Genome sequence of Tissierella creatinophila DSM 6911.</title>
        <authorList>
            <person name="Poehlein A."/>
            <person name="Daniel R."/>
        </authorList>
    </citation>
    <scope>NUCLEOTIDE SEQUENCE [LARGE SCALE GENOMIC DNA]</scope>
    <source>
        <strain evidence="2 3">DSM 6911</strain>
    </source>
</reference>
<dbReference type="Proteomes" id="UP000186112">
    <property type="component" value="Unassembled WGS sequence"/>
</dbReference>
<dbReference type="InterPro" id="IPR043519">
    <property type="entry name" value="NT_sf"/>
</dbReference>
<dbReference type="PANTHER" id="PTHR43852:SF3">
    <property type="entry name" value="NUCLEOTIDYLTRANSFERASE"/>
    <property type="match status" value="1"/>
</dbReference>
<keyword evidence="2" id="KW-0808">Transferase</keyword>
<evidence type="ECO:0000259" key="1">
    <source>
        <dbReference type="Pfam" id="PF18765"/>
    </source>
</evidence>
<sequence length="143" mass="16977">MQKDILEVQNILEKHMGKLIKDYNIKLMYIFGSYSKGSNRINSDLDIAVYIEGETNYLIKLDILYDLVGILNRDDIDLVILNNVNEILKFQVIKYGKIIYMENLYTKVTFESSVMKEYMDKEHFRNTQNKYSHDNFLKQMKKG</sequence>
<dbReference type="PANTHER" id="PTHR43852">
    <property type="entry name" value="NUCLEOTIDYLTRANSFERASE"/>
    <property type="match status" value="1"/>
</dbReference>
<dbReference type="EMBL" id="LTDM01000066">
    <property type="protein sequence ID" value="OLS01552.1"/>
    <property type="molecule type" value="Genomic_DNA"/>
</dbReference>
<proteinExistence type="predicted"/>
<feature type="domain" description="Polymerase beta nucleotidyltransferase" evidence="1">
    <location>
        <begin position="19"/>
        <end position="103"/>
    </location>
</feature>
<dbReference type="SUPFAM" id="SSF81301">
    <property type="entry name" value="Nucleotidyltransferase"/>
    <property type="match status" value="1"/>
</dbReference>
<dbReference type="OrthoDB" id="90159at2"/>
<name>A0A1U7M2K6_TISCR</name>
<dbReference type="Gene3D" id="3.30.460.10">
    <property type="entry name" value="Beta Polymerase, domain 2"/>
    <property type="match status" value="1"/>
</dbReference>
<dbReference type="AlphaFoldDB" id="A0A1U7M2K6"/>
<accession>A0A1U7M2K6</accession>
<dbReference type="Pfam" id="PF18765">
    <property type="entry name" value="Polbeta"/>
    <property type="match status" value="1"/>
</dbReference>
<dbReference type="RefSeq" id="WP_075728743.1">
    <property type="nucleotide sequence ID" value="NZ_LTDM01000066.1"/>
</dbReference>
<evidence type="ECO:0000313" key="3">
    <source>
        <dbReference type="Proteomes" id="UP000186112"/>
    </source>
</evidence>
<dbReference type="NCBIfam" id="NF047752">
    <property type="entry name" value="MntA_antitoxin"/>
    <property type="match status" value="1"/>
</dbReference>
<organism evidence="2 3">
    <name type="scientific">Tissierella creatinophila DSM 6911</name>
    <dbReference type="NCBI Taxonomy" id="1123403"/>
    <lineage>
        <taxon>Bacteria</taxon>
        <taxon>Bacillati</taxon>
        <taxon>Bacillota</taxon>
        <taxon>Tissierellia</taxon>
        <taxon>Tissierellales</taxon>
        <taxon>Tissierellaceae</taxon>
        <taxon>Tissierella</taxon>
    </lineage>
</organism>
<dbReference type="InterPro" id="IPR052930">
    <property type="entry name" value="TA_antitoxin_MntA"/>
</dbReference>
<dbReference type="CDD" id="cd05403">
    <property type="entry name" value="NT_KNTase_like"/>
    <property type="match status" value="1"/>
</dbReference>
<protein>
    <submittedName>
        <fullName evidence="2">Nucleotidyltransferase domain protein</fullName>
    </submittedName>
</protein>
<gene>
    <name evidence="2" type="ORF">TICRE_25910</name>
</gene>
<dbReference type="InterPro" id="IPR041633">
    <property type="entry name" value="Polbeta"/>
</dbReference>
<evidence type="ECO:0000313" key="2">
    <source>
        <dbReference type="EMBL" id="OLS01552.1"/>
    </source>
</evidence>
<comment type="caution">
    <text evidence="2">The sequence shown here is derived from an EMBL/GenBank/DDBJ whole genome shotgun (WGS) entry which is preliminary data.</text>
</comment>
<keyword evidence="3" id="KW-1185">Reference proteome</keyword>